<evidence type="ECO:0000256" key="12">
    <source>
        <dbReference type="SAM" id="SignalP"/>
    </source>
</evidence>
<evidence type="ECO:0000256" key="6">
    <source>
        <dbReference type="ARBA" id="ARBA00022801"/>
    </source>
</evidence>
<dbReference type="InterPro" id="IPR013319">
    <property type="entry name" value="GH11/12"/>
</dbReference>
<keyword evidence="15" id="KW-1185">Reference proteome</keyword>
<name>A0A9P9W9U7_9PEZI</name>
<dbReference type="InterPro" id="IPR001137">
    <property type="entry name" value="Glyco_hydro_11"/>
</dbReference>
<dbReference type="FunFam" id="2.60.120.180:FF:000001">
    <property type="entry name" value="Endo-1,4-beta-xylanase"/>
    <property type="match status" value="1"/>
</dbReference>
<accession>A0A9P9W9U7</accession>
<dbReference type="AlphaFoldDB" id="A0A9P9W9U7"/>
<dbReference type="PRINTS" id="PR00911">
    <property type="entry name" value="GLHYDRLASE11"/>
</dbReference>
<evidence type="ECO:0000256" key="11">
    <source>
        <dbReference type="RuleBase" id="RU362015"/>
    </source>
</evidence>
<evidence type="ECO:0000313" key="15">
    <source>
        <dbReference type="Proteomes" id="UP000829685"/>
    </source>
</evidence>
<protein>
    <recommendedName>
        <fullName evidence="4 10">Endo-1,4-beta-xylanase</fullName>
        <ecNumber evidence="4 10">3.2.1.8</ecNumber>
    </recommendedName>
</protein>
<evidence type="ECO:0000256" key="2">
    <source>
        <dbReference type="ARBA" id="ARBA00004851"/>
    </source>
</evidence>
<evidence type="ECO:0000256" key="5">
    <source>
        <dbReference type="ARBA" id="ARBA00022651"/>
    </source>
</evidence>
<dbReference type="SUPFAM" id="SSF49899">
    <property type="entry name" value="Concanavalin A-like lectins/glucanases"/>
    <property type="match status" value="1"/>
</dbReference>
<keyword evidence="5 10" id="KW-0858">Xylan degradation</keyword>
<evidence type="ECO:0000313" key="14">
    <source>
        <dbReference type="EMBL" id="KAI1853003.1"/>
    </source>
</evidence>
<keyword evidence="6 10" id="KW-0378">Hydrolase</keyword>
<dbReference type="Gene3D" id="2.60.120.180">
    <property type="match status" value="1"/>
</dbReference>
<proteinExistence type="inferred from homology"/>
<feature type="active site" description="Nucleophile" evidence="10">
    <location>
        <position position="110"/>
    </location>
</feature>
<dbReference type="PANTHER" id="PTHR46828:SF2">
    <property type="entry name" value="ENDO-1,4-BETA-XYLANASE A-RELATED"/>
    <property type="match status" value="1"/>
</dbReference>
<keyword evidence="8 10" id="KW-0326">Glycosidase</keyword>
<comment type="similarity">
    <text evidence="3 10 11">Belongs to the glycosyl hydrolase 11 (cellulase G) family.</text>
</comment>
<reference evidence="14" key="1">
    <citation type="submission" date="2021-03" db="EMBL/GenBank/DDBJ databases">
        <title>Revisited historic fungal species revealed as producer of novel bioactive compounds through whole genome sequencing and comparative genomics.</title>
        <authorList>
            <person name="Vignolle G.A."/>
            <person name="Hochenegger N."/>
            <person name="Mach R.L."/>
            <person name="Mach-Aigner A.R."/>
            <person name="Javad Rahimi M."/>
            <person name="Salim K.A."/>
            <person name="Chan C.M."/>
            <person name="Lim L.B.L."/>
            <person name="Cai F."/>
            <person name="Druzhinina I.S."/>
            <person name="U'Ren J.M."/>
            <person name="Derntl C."/>
        </authorList>
    </citation>
    <scope>NUCLEOTIDE SEQUENCE</scope>
    <source>
        <strain evidence="14">TUCIM 5799</strain>
    </source>
</reference>
<dbReference type="InterPro" id="IPR013320">
    <property type="entry name" value="ConA-like_dom_sf"/>
</dbReference>
<dbReference type="PANTHER" id="PTHR46828">
    <property type="entry name" value="ENDO-1,4-BETA-XYLANASE A-RELATED"/>
    <property type="match status" value="1"/>
</dbReference>
<evidence type="ECO:0000256" key="9">
    <source>
        <dbReference type="ARBA" id="ARBA00023326"/>
    </source>
</evidence>
<dbReference type="InterPro" id="IPR018208">
    <property type="entry name" value="GH11_AS_1"/>
</dbReference>
<comment type="caution">
    <text evidence="14">The sequence shown here is derived from an EMBL/GenBank/DDBJ whole genome shotgun (WGS) entry which is preliminary data.</text>
</comment>
<dbReference type="PROSITE" id="PS00776">
    <property type="entry name" value="GH11_1"/>
    <property type="match status" value="1"/>
</dbReference>
<feature type="domain" description="GH11" evidence="13">
    <location>
        <begin position="25"/>
        <end position="216"/>
    </location>
</feature>
<keyword evidence="12" id="KW-0732">Signal</keyword>
<keyword evidence="7 10" id="KW-0119">Carbohydrate metabolism</keyword>
<organism evidence="14 15">
    <name type="scientific">Neoarthrinium moseri</name>
    <dbReference type="NCBI Taxonomy" id="1658444"/>
    <lineage>
        <taxon>Eukaryota</taxon>
        <taxon>Fungi</taxon>
        <taxon>Dikarya</taxon>
        <taxon>Ascomycota</taxon>
        <taxon>Pezizomycotina</taxon>
        <taxon>Sordariomycetes</taxon>
        <taxon>Xylariomycetidae</taxon>
        <taxon>Amphisphaeriales</taxon>
        <taxon>Apiosporaceae</taxon>
        <taxon>Neoarthrinium</taxon>
    </lineage>
</organism>
<feature type="signal peptide" evidence="12">
    <location>
        <begin position="1"/>
        <end position="23"/>
    </location>
</feature>
<feature type="chain" id="PRO_5040485180" description="Endo-1,4-beta-xylanase" evidence="12">
    <location>
        <begin position="24"/>
        <end position="258"/>
    </location>
</feature>
<comment type="catalytic activity">
    <reaction evidence="1 10 11">
        <text>Endohydrolysis of (1-&gt;4)-beta-D-xylosidic linkages in xylans.</text>
        <dbReference type="EC" id="3.2.1.8"/>
    </reaction>
</comment>
<evidence type="ECO:0000256" key="8">
    <source>
        <dbReference type="ARBA" id="ARBA00023295"/>
    </source>
</evidence>
<feature type="active site" description="Proton donor" evidence="10">
    <location>
        <position position="203"/>
    </location>
</feature>
<sequence length="258" mass="27223">MAPLHVWLSAAFAFCGTFAGAASVQPQNVPKSVAASYYSSFWNDGKATVKYSNGANGQYTVNWSGDKGNFVGGKGWNPGGNKAVNYSGTFEPDGNAYLAVYGWTTNPLVEYYIIESFGTHNPSDTPEATSKGNMTSDGGEYEIWTKMRKNKPSIQGTATFPQFWSIRTAKRVGGTVTTGNHFKAWTDAGLKLGTHNYMIVAVEGQDSSGTAVINVGVAPTGSVAETPTAAPTTTSTELSGAGATLTSTYLGYPTRNTT</sequence>
<comment type="pathway">
    <text evidence="2 10 11">Glycan degradation; xylan degradation.</text>
</comment>
<dbReference type="EMBL" id="JAFIMR010000059">
    <property type="protein sequence ID" value="KAI1853003.1"/>
    <property type="molecule type" value="Genomic_DNA"/>
</dbReference>
<dbReference type="GO" id="GO:0045493">
    <property type="term" value="P:xylan catabolic process"/>
    <property type="evidence" value="ECO:0007669"/>
    <property type="project" value="UniProtKB-UniRule"/>
</dbReference>
<dbReference type="GO" id="GO:0031176">
    <property type="term" value="F:endo-1,4-beta-xylanase activity"/>
    <property type="evidence" value="ECO:0007669"/>
    <property type="project" value="UniProtKB-UniRule"/>
</dbReference>
<evidence type="ECO:0000256" key="1">
    <source>
        <dbReference type="ARBA" id="ARBA00000681"/>
    </source>
</evidence>
<dbReference type="Pfam" id="PF00457">
    <property type="entry name" value="Glyco_hydro_11"/>
    <property type="match status" value="1"/>
</dbReference>
<dbReference type="InterPro" id="IPR033123">
    <property type="entry name" value="GH11_dom"/>
</dbReference>
<dbReference type="PROSITE" id="PS51761">
    <property type="entry name" value="GH11_3"/>
    <property type="match status" value="1"/>
</dbReference>
<evidence type="ECO:0000256" key="4">
    <source>
        <dbReference type="ARBA" id="ARBA00012590"/>
    </source>
</evidence>
<gene>
    <name evidence="14" type="ORF">JX265_012892</name>
</gene>
<evidence type="ECO:0000256" key="3">
    <source>
        <dbReference type="ARBA" id="ARBA00007792"/>
    </source>
</evidence>
<dbReference type="EC" id="3.2.1.8" evidence="4 10"/>
<evidence type="ECO:0000256" key="7">
    <source>
        <dbReference type="ARBA" id="ARBA00023277"/>
    </source>
</evidence>
<dbReference type="Proteomes" id="UP000829685">
    <property type="component" value="Unassembled WGS sequence"/>
</dbReference>
<evidence type="ECO:0000259" key="13">
    <source>
        <dbReference type="PROSITE" id="PS51761"/>
    </source>
</evidence>
<evidence type="ECO:0000256" key="10">
    <source>
        <dbReference type="PROSITE-ProRule" id="PRU01097"/>
    </source>
</evidence>
<keyword evidence="9 10" id="KW-0624">Polysaccharide degradation</keyword>